<dbReference type="InterPro" id="IPR036047">
    <property type="entry name" value="F-box-like_dom_sf"/>
</dbReference>
<dbReference type="GeneID" id="6010481"/>
<dbReference type="EMBL" id="AACS02000010">
    <property type="protein sequence ID" value="EAU88007.1"/>
    <property type="molecule type" value="Genomic_DNA"/>
</dbReference>
<dbReference type="OMA" id="DELHIIH"/>
<sequence>MDSSPDVNRLVDSNAVPTEAQIARIRELLDATEDNIEELQAQLNHQSEIKQLCQLILSPMRRIPDDILQEIFLFTVPTDLNQCHDIRGLLRLTAVCSRWRDIALSTARLWNRICVMGPRRRSRLRKPVWFSDPNLRRKYLGWTKAWITRSRKAPLYLYLDLGSFDEDLTVWKDVRSALKTFFKPIAPRLHHLTLLSSSLEHILPHSPFTDKTFRQLHSVIIEAHDEIDPNAPTRTKAVTLFPACSQLHTVDVSNTGLSVERLSFPVENLAHFAMDCLDPDGVPKVMKRWNKLRTLSLSECGFSSFFPEEPSQESSSDNERIIMPNLESLSISFDEFSMDILVYHTLEAFDYPKLTALRLEIPTWFGPRIPEWSARKEITSLFSKLHELDLDKFPVDTVEHAKMLFEGCPQLRKLNMVAAGDLDFDEVMELLMGTKYLPHLEELELQTDSEVIWRADIHRLVCARVKPATSPPEPQLRRVRIYYYGVVQAYPTDHTNYPVPPSVDISFKVTLPDRYAWRKTSWNGWRSTVGPRPEGMDVGDNAMYSDGVYMVRLGPDL</sequence>
<dbReference type="PANTHER" id="PTHR38926">
    <property type="entry name" value="F-BOX DOMAIN CONTAINING PROTEIN, EXPRESSED"/>
    <property type="match status" value="1"/>
</dbReference>
<feature type="domain" description="F-box" evidence="2">
    <location>
        <begin position="57"/>
        <end position="113"/>
    </location>
</feature>
<dbReference type="InterPro" id="IPR001810">
    <property type="entry name" value="F-box_dom"/>
</dbReference>
<proteinExistence type="predicted"/>
<dbReference type="SUPFAM" id="SSF52047">
    <property type="entry name" value="RNI-like"/>
    <property type="match status" value="1"/>
</dbReference>
<dbReference type="Gene3D" id="3.80.10.10">
    <property type="entry name" value="Ribonuclease Inhibitor"/>
    <property type="match status" value="1"/>
</dbReference>
<evidence type="ECO:0000313" key="3">
    <source>
        <dbReference type="EMBL" id="EAU88007.1"/>
    </source>
</evidence>
<keyword evidence="1" id="KW-0175">Coiled coil</keyword>
<comment type="caution">
    <text evidence="3">The sequence shown here is derived from an EMBL/GenBank/DDBJ whole genome shotgun (WGS) entry which is preliminary data.</text>
</comment>
<evidence type="ECO:0000313" key="4">
    <source>
        <dbReference type="Proteomes" id="UP000001861"/>
    </source>
</evidence>
<dbReference type="PROSITE" id="PS50181">
    <property type="entry name" value="FBOX"/>
    <property type="match status" value="1"/>
</dbReference>
<feature type="coiled-coil region" evidence="1">
    <location>
        <begin position="22"/>
        <end position="49"/>
    </location>
</feature>
<dbReference type="InterPro" id="IPR032675">
    <property type="entry name" value="LRR_dom_sf"/>
</dbReference>
<name>A8NID8_COPC7</name>
<protein>
    <recommendedName>
        <fullName evidence="2">F-box domain-containing protein</fullName>
    </recommendedName>
</protein>
<dbReference type="KEGG" id="cci:CC1G_01654"/>
<dbReference type="VEuPathDB" id="FungiDB:CC1G_01654"/>
<dbReference type="InParanoid" id="A8NID8"/>
<dbReference type="Proteomes" id="UP000001861">
    <property type="component" value="Unassembled WGS sequence"/>
</dbReference>
<dbReference type="AlphaFoldDB" id="A8NID8"/>
<evidence type="ECO:0000256" key="1">
    <source>
        <dbReference type="SAM" id="Coils"/>
    </source>
</evidence>
<evidence type="ECO:0000259" key="2">
    <source>
        <dbReference type="PROSITE" id="PS50181"/>
    </source>
</evidence>
<organism evidence="3 4">
    <name type="scientific">Coprinopsis cinerea (strain Okayama-7 / 130 / ATCC MYA-4618 / FGSC 9003)</name>
    <name type="common">Inky cap fungus</name>
    <name type="synonym">Hormographiella aspergillata</name>
    <dbReference type="NCBI Taxonomy" id="240176"/>
    <lineage>
        <taxon>Eukaryota</taxon>
        <taxon>Fungi</taxon>
        <taxon>Dikarya</taxon>
        <taxon>Basidiomycota</taxon>
        <taxon>Agaricomycotina</taxon>
        <taxon>Agaricomycetes</taxon>
        <taxon>Agaricomycetidae</taxon>
        <taxon>Agaricales</taxon>
        <taxon>Agaricineae</taxon>
        <taxon>Psathyrellaceae</taxon>
        <taxon>Coprinopsis</taxon>
    </lineage>
</organism>
<dbReference type="SUPFAM" id="SSF81383">
    <property type="entry name" value="F-box domain"/>
    <property type="match status" value="1"/>
</dbReference>
<dbReference type="OrthoDB" id="3365698at2759"/>
<gene>
    <name evidence="3" type="ORF">CC1G_01654</name>
</gene>
<keyword evidence="4" id="KW-1185">Reference proteome</keyword>
<dbReference type="PANTHER" id="PTHR38926:SF72">
    <property type="entry name" value="IM:7136021-RELATED"/>
    <property type="match status" value="1"/>
</dbReference>
<reference evidence="3 4" key="1">
    <citation type="journal article" date="2010" name="Proc. Natl. Acad. Sci. U.S.A.">
        <title>Insights into evolution of multicellular fungi from the assembled chromosomes of the mushroom Coprinopsis cinerea (Coprinus cinereus).</title>
        <authorList>
            <person name="Stajich J.E."/>
            <person name="Wilke S.K."/>
            <person name="Ahren D."/>
            <person name="Au C.H."/>
            <person name="Birren B.W."/>
            <person name="Borodovsky M."/>
            <person name="Burns C."/>
            <person name="Canback B."/>
            <person name="Casselton L.A."/>
            <person name="Cheng C.K."/>
            <person name="Deng J."/>
            <person name="Dietrich F.S."/>
            <person name="Fargo D.C."/>
            <person name="Farman M.L."/>
            <person name="Gathman A.C."/>
            <person name="Goldberg J."/>
            <person name="Guigo R."/>
            <person name="Hoegger P.J."/>
            <person name="Hooker J.B."/>
            <person name="Huggins A."/>
            <person name="James T.Y."/>
            <person name="Kamada T."/>
            <person name="Kilaru S."/>
            <person name="Kodira C."/>
            <person name="Kues U."/>
            <person name="Kupfer D."/>
            <person name="Kwan H.S."/>
            <person name="Lomsadze A."/>
            <person name="Li W."/>
            <person name="Lilly W.W."/>
            <person name="Ma L.J."/>
            <person name="Mackey A.J."/>
            <person name="Manning G."/>
            <person name="Martin F."/>
            <person name="Muraguchi H."/>
            <person name="Natvig D.O."/>
            <person name="Palmerini H."/>
            <person name="Ramesh M.A."/>
            <person name="Rehmeyer C.J."/>
            <person name="Roe B.A."/>
            <person name="Shenoy N."/>
            <person name="Stanke M."/>
            <person name="Ter-Hovhannisyan V."/>
            <person name="Tunlid A."/>
            <person name="Velagapudi R."/>
            <person name="Vision T.J."/>
            <person name="Zeng Q."/>
            <person name="Zolan M.E."/>
            <person name="Pukkila P.J."/>
        </authorList>
    </citation>
    <scope>NUCLEOTIDE SEQUENCE [LARGE SCALE GENOMIC DNA]</scope>
    <source>
        <strain evidence="4">Okayama-7 / 130 / ATCC MYA-4618 / FGSC 9003</strain>
    </source>
</reference>
<dbReference type="RefSeq" id="XP_001833977.1">
    <property type="nucleotide sequence ID" value="XM_001833925.1"/>
</dbReference>
<dbReference type="Pfam" id="PF12937">
    <property type="entry name" value="F-box-like"/>
    <property type="match status" value="1"/>
</dbReference>
<accession>A8NID8</accession>
<dbReference type="Gene3D" id="1.20.1280.50">
    <property type="match status" value="1"/>
</dbReference>